<feature type="transmembrane region" description="Helical" evidence="8">
    <location>
        <begin position="471"/>
        <end position="488"/>
    </location>
</feature>
<protein>
    <submittedName>
        <fullName evidence="10">FtsX-like permease family protein</fullName>
    </submittedName>
</protein>
<gene>
    <name evidence="10" type="ORF">ABZ931_08755</name>
</gene>
<keyword evidence="5 8" id="KW-0472">Membrane</keyword>
<evidence type="ECO:0000256" key="7">
    <source>
        <dbReference type="SAM" id="MobiDB-lite"/>
    </source>
</evidence>
<comment type="similarity">
    <text evidence="6">Belongs to the ABC-4 integral membrane protein family.</text>
</comment>
<dbReference type="InterPro" id="IPR050250">
    <property type="entry name" value="Macrolide_Exporter_MacB"/>
</dbReference>
<reference evidence="10 11" key="1">
    <citation type="submission" date="2024-06" db="EMBL/GenBank/DDBJ databases">
        <title>The Natural Products Discovery Center: Release of the First 8490 Sequenced Strains for Exploring Actinobacteria Biosynthetic Diversity.</title>
        <authorList>
            <person name="Kalkreuter E."/>
            <person name="Kautsar S.A."/>
            <person name="Yang D."/>
            <person name="Bader C.D."/>
            <person name="Teijaro C.N."/>
            <person name="Fluegel L."/>
            <person name="Davis C.M."/>
            <person name="Simpson J.R."/>
            <person name="Lauterbach L."/>
            <person name="Steele A.D."/>
            <person name="Gui C."/>
            <person name="Meng S."/>
            <person name="Li G."/>
            <person name="Viehrig K."/>
            <person name="Ye F."/>
            <person name="Su P."/>
            <person name="Kiefer A.F."/>
            <person name="Nichols A."/>
            <person name="Cepeda A.J."/>
            <person name="Yan W."/>
            <person name="Fan B."/>
            <person name="Jiang Y."/>
            <person name="Adhikari A."/>
            <person name="Zheng C.-J."/>
            <person name="Schuster L."/>
            <person name="Cowan T.M."/>
            <person name="Smanski M.J."/>
            <person name="Chevrette M.G."/>
            <person name="De Carvalho L.P.S."/>
            <person name="Shen B."/>
        </authorList>
    </citation>
    <scope>NUCLEOTIDE SEQUENCE [LARGE SCALE GENOMIC DNA]</scope>
    <source>
        <strain evidence="10 11">NPDC046851</strain>
    </source>
</reference>
<feature type="transmembrane region" description="Helical" evidence="8">
    <location>
        <begin position="796"/>
        <end position="817"/>
    </location>
</feature>
<proteinExistence type="inferred from homology"/>
<accession>A0ABV3AV75</accession>
<evidence type="ECO:0000256" key="1">
    <source>
        <dbReference type="ARBA" id="ARBA00004651"/>
    </source>
</evidence>
<keyword evidence="3 8" id="KW-0812">Transmembrane</keyword>
<evidence type="ECO:0000256" key="5">
    <source>
        <dbReference type="ARBA" id="ARBA00023136"/>
    </source>
</evidence>
<comment type="caution">
    <text evidence="10">The sequence shown here is derived from an EMBL/GenBank/DDBJ whole genome shotgun (WGS) entry which is preliminary data.</text>
</comment>
<dbReference type="RefSeq" id="WP_359692624.1">
    <property type="nucleotide sequence ID" value="NZ_JBEYXT010000026.1"/>
</dbReference>
<feature type="transmembrane region" description="Helical" evidence="8">
    <location>
        <begin position="347"/>
        <end position="370"/>
    </location>
</feature>
<dbReference type="Proteomes" id="UP001551189">
    <property type="component" value="Unassembled WGS sequence"/>
</dbReference>
<feature type="transmembrane region" description="Helical" evidence="8">
    <location>
        <begin position="31"/>
        <end position="53"/>
    </location>
</feature>
<evidence type="ECO:0000256" key="6">
    <source>
        <dbReference type="ARBA" id="ARBA00038076"/>
    </source>
</evidence>
<dbReference type="PANTHER" id="PTHR30572:SF4">
    <property type="entry name" value="ABC TRANSPORTER PERMEASE YTRF"/>
    <property type="match status" value="1"/>
</dbReference>
<feature type="transmembrane region" description="Helical" evidence="8">
    <location>
        <begin position="899"/>
        <end position="920"/>
    </location>
</feature>
<evidence type="ECO:0000259" key="9">
    <source>
        <dbReference type="Pfam" id="PF02687"/>
    </source>
</evidence>
<organism evidence="10 11">
    <name type="scientific">Streptomyces neyagawaensis</name>
    <dbReference type="NCBI Taxonomy" id="42238"/>
    <lineage>
        <taxon>Bacteria</taxon>
        <taxon>Bacillati</taxon>
        <taxon>Actinomycetota</taxon>
        <taxon>Actinomycetes</taxon>
        <taxon>Kitasatosporales</taxon>
        <taxon>Streptomycetaceae</taxon>
        <taxon>Streptomyces</taxon>
    </lineage>
</organism>
<comment type="subcellular location">
    <subcellularLocation>
        <location evidence="1">Cell membrane</location>
        <topology evidence="1">Multi-pass membrane protein</topology>
    </subcellularLocation>
</comment>
<feature type="transmembrane region" description="Helical" evidence="8">
    <location>
        <begin position="843"/>
        <end position="867"/>
    </location>
</feature>
<feature type="transmembrane region" description="Helical" evidence="8">
    <location>
        <begin position="424"/>
        <end position="443"/>
    </location>
</feature>
<dbReference type="PANTHER" id="PTHR30572">
    <property type="entry name" value="MEMBRANE COMPONENT OF TRANSPORTER-RELATED"/>
    <property type="match status" value="1"/>
</dbReference>
<feature type="transmembrane region" description="Helical" evidence="8">
    <location>
        <begin position="494"/>
        <end position="515"/>
    </location>
</feature>
<feature type="transmembrane region" description="Helical" evidence="8">
    <location>
        <begin position="391"/>
        <end position="418"/>
    </location>
</feature>
<sequence>MSARPVPPQDKGTGTGAAPHAGAGLRTRLRAFAGTSVALALLVAVTAALAAAYPRAVDRYGDAGLRRAIEQARPDRTSVQIQAAPPWMASLQQMESLLRVGPLAKARAEALAAAEAPLVPDRAQSAYGVRTTVPLETSEPWLAAPAGLPAQVVLAAQQDLASHSRLSAGRLPRTTGEPVTATTESVEAAVTADTARTLHIKVGSVIRVPGSGRGPLAVRITGIVVPRSPDGAYWSAQPVLRTPALSRLPGSQLAEVYWLGGLLLAPDAGPALLGTPGRPERYWNVAPDLATLRGHDLDRLASAVAALESGPGVQRLRAAVDDELEAQTNLDEVLADHARLRSGIEPLLVLAAVGTGSLAVIVLAMAGGVAADRRRAELALLRARGASLPGLAARLLAETAAVAVPAGALGLTAALFLLPGARTAPAVTAALAVTLFACLALPLRAVAAHRTVRMHDGREDLTETRPSRRRTVVEATVLVIAAGAVAALRRQGSGGTGLVAAAPLLTGVVAALLLARLHPLPLRALSKAAARLRGLVIPLSLAQVARAPGFAVLPLLALLSALTTAAFGGSVLAGVTAARDQAALLDVGADGRVETTTGRLPKALPDRVRGLPGVRDVTAASVTREAKPQQNGQPVPLAGVDPAAYARLSHSTGLGSFDAASLRSGGEGRGRNGSEDTGAGDGADRPLPALASPHVAEEYGTDPYVVLLPDGTSVTVQVVLVREHTPAVIGDDFLIVDRAGLPRAAAHATTLLLTGDTLNGRALRSAADGTGASVRLRAEERARHVDSPLQSGAERLYVVAVAAGAGYAVLALLLTVLRTAPERRALLARLRTMGMSRSQGRRLLILMALPQAFLAAAGGVLTGWAGIHLLSPGIDLATIALASPSGLEGAALRTDPLSLAVPALTVLLLAVGVPAAQAWWTGRRGSVSELRLGDH</sequence>
<name>A0ABV3AV75_9ACTN</name>
<feature type="region of interest" description="Disordered" evidence="7">
    <location>
        <begin position="657"/>
        <end position="689"/>
    </location>
</feature>
<evidence type="ECO:0000256" key="3">
    <source>
        <dbReference type="ARBA" id="ARBA00022692"/>
    </source>
</evidence>
<evidence type="ECO:0000313" key="11">
    <source>
        <dbReference type="Proteomes" id="UP001551189"/>
    </source>
</evidence>
<feature type="domain" description="ABC3 transporter permease C-terminal" evidence="9">
    <location>
        <begin position="805"/>
        <end position="917"/>
    </location>
</feature>
<evidence type="ECO:0000313" key="10">
    <source>
        <dbReference type="EMBL" id="MEU6801088.1"/>
    </source>
</evidence>
<evidence type="ECO:0000256" key="8">
    <source>
        <dbReference type="SAM" id="Phobius"/>
    </source>
</evidence>
<evidence type="ECO:0000256" key="4">
    <source>
        <dbReference type="ARBA" id="ARBA00022989"/>
    </source>
</evidence>
<dbReference type="Pfam" id="PF02687">
    <property type="entry name" value="FtsX"/>
    <property type="match status" value="1"/>
</dbReference>
<dbReference type="EMBL" id="JBEYXT010000026">
    <property type="protein sequence ID" value="MEU6801088.1"/>
    <property type="molecule type" value="Genomic_DNA"/>
</dbReference>
<keyword evidence="4 8" id="KW-1133">Transmembrane helix</keyword>
<keyword evidence="2" id="KW-1003">Cell membrane</keyword>
<dbReference type="InterPro" id="IPR003838">
    <property type="entry name" value="ABC3_permease_C"/>
</dbReference>
<keyword evidence="11" id="KW-1185">Reference proteome</keyword>
<evidence type="ECO:0000256" key="2">
    <source>
        <dbReference type="ARBA" id="ARBA00022475"/>
    </source>
</evidence>
<feature type="region of interest" description="Disordered" evidence="7">
    <location>
        <begin position="1"/>
        <end position="21"/>
    </location>
</feature>